<evidence type="ECO:0000313" key="3">
    <source>
        <dbReference type="Proteomes" id="UP000317214"/>
    </source>
</evidence>
<dbReference type="Pfam" id="PF13403">
    <property type="entry name" value="Hint_2"/>
    <property type="match status" value="1"/>
</dbReference>
<keyword evidence="3" id="KW-1185">Reference proteome</keyword>
<dbReference type="OrthoDB" id="7284755at2"/>
<sequence>MTTYYVSSGVLQQGQVAAGDTEVVLSGGTFQATRYNDPSVLSSIAGTVVLSNGGTLSGGMVISGGAVSAASAGHLAGNIQVSSGGSVSGGYADSLTVNSGGIVSGTSVSSGGYIDLKIGASASTLDIKSGGWANLSSGVHLGGSTIEAGGTIYVVSGGYFYGGNNIYGTATATGSGSVLNGYVMSGGVEIAQNGAEIYWNTVNAGGTAIVSSGGLLYLGGVNSGGTAIVSSGGTVSNYNVYSGGNLNVISGGVISGSVYLSGTASATIPATAGGTIVLNGDATTLTISGTSNPSTVISGFTGSSSTASDVIKLANIQKANVTSVTYPDADHVTITSKDGTSITLNILGVKSLGYTLAADTSGALLYEVCFLENAQIATPTGSKAIQDIVLGDEVVTYHDGSAKTDTVCWAGKASCVVRTDLPDDEAGYPVVISKNALADGHPYEDLRITAEHCLFFDGRFIPARMLVNGMSIYYDKNCTAYEYFHIETREHSIVNANGILTESYLDTGNRHHFTQQGNVFQLGSNDKKWSENGAATLTTDRDKVEPIFNALKNRAVSMNIQTRTAPLDVEHEHNISLISNTGLSILPARSSNGRYIFMVPSTVQSVRIVTNASRPYDTIGPFIDDRRLLGVLIGDITLYHSNVTAHISTHLQEVDLPGWHALEGKDYRWTNGDATLDLPAHEREEIGILAIHVKSSVPYLKHSTPPTIANQTKSA</sequence>
<accession>A0A4Y6V8Q3</accession>
<dbReference type="Gene3D" id="2.160.20.20">
    <property type="match status" value="1"/>
</dbReference>
<dbReference type="SUPFAM" id="SSF51294">
    <property type="entry name" value="Hedgehog/intein (Hint) domain"/>
    <property type="match status" value="1"/>
</dbReference>
<dbReference type="InterPro" id="IPR028992">
    <property type="entry name" value="Hedgehog/Intein_dom"/>
</dbReference>
<reference evidence="2 3" key="1">
    <citation type="submission" date="2018-09" db="EMBL/GenBank/DDBJ databases">
        <title>The complete genome sequence of Neokomagataea tanensis NBRC 106556(T).</title>
        <authorList>
            <person name="Chua K.-O."/>
            <person name="See-Too W.-S."/>
            <person name="Hong K.-W."/>
            <person name="Yin W.-F."/>
            <person name="Chan K.-G."/>
        </authorList>
    </citation>
    <scope>NUCLEOTIDE SEQUENCE [LARGE SCALE GENOMIC DNA]</scope>
    <source>
        <strain evidence="3">AH13 \ NBRC 106556</strain>
    </source>
</reference>
<evidence type="ECO:0000259" key="1">
    <source>
        <dbReference type="Pfam" id="PF13403"/>
    </source>
</evidence>
<dbReference type="Proteomes" id="UP000317214">
    <property type="component" value="Chromosome"/>
</dbReference>
<dbReference type="EMBL" id="CP032485">
    <property type="protein sequence ID" value="QDH25050.1"/>
    <property type="molecule type" value="Genomic_DNA"/>
</dbReference>
<dbReference type="AlphaFoldDB" id="A0A4Y6V8Q3"/>
<protein>
    <recommendedName>
        <fullName evidence="1">Hedgehog/Intein (Hint) domain-containing protein</fullName>
    </recommendedName>
</protein>
<proteinExistence type="predicted"/>
<feature type="domain" description="Hedgehog/Intein (Hint)" evidence="1">
    <location>
        <begin position="368"/>
        <end position="507"/>
    </location>
</feature>
<dbReference type="RefSeq" id="WP_141492904.1">
    <property type="nucleotide sequence ID" value="NZ_CP032485.1"/>
</dbReference>
<gene>
    <name evidence="2" type="ORF">D5366_07325</name>
</gene>
<dbReference type="KEGG" id="ntn:D5366_07325"/>
<name>A0A4Y6V8Q3_9PROT</name>
<evidence type="ECO:0000313" key="2">
    <source>
        <dbReference type="EMBL" id="QDH25050.1"/>
    </source>
</evidence>
<organism evidence="2 3">
    <name type="scientific">Neokomagataea tanensis</name>
    <dbReference type="NCBI Taxonomy" id="661191"/>
    <lineage>
        <taxon>Bacteria</taxon>
        <taxon>Pseudomonadati</taxon>
        <taxon>Pseudomonadota</taxon>
        <taxon>Alphaproteobacteria</taxon>
        <taxon>Acetobacterales</taxon>
        <taxon>Acetobacteraceae</taxon>
        <taxon>Neokomagataea</taxon>
    </lineage>
</organism>
<dbReference type="InterPro" id="IPR012332">
    <property type="entry name" value="Autotransporter_pectin_lyase_C"/>
</dbReference>
<dbReference type="InterPro" id="IPR036844">
    <property type="entry name" value="Hint_dom_sf"/>
</dbReference>